<evidence type="ECO:0000313" key="10">
    <source>
        <dbReference type="EMBL" id="RAW11015.1"/>
    </source>
</evidence>
<dbReference type="InterPro" id="IPR023296">
    <property type="entry name" value="Glyco_hydro_beta-prop_sf"/>
</dbReference>
<evidence type="ECO:0000256" key="9">
    <source>
        <dbReference type="SAM" id="MobiDB-lite"/>
    </source>
</evidence>
<keyword evidence="3 5" id="KW-0378">Hydrolase</keyword>
<dbReference type="InterPro" id="IPR050727">
    <property type="entry name" value="GH43_arabinanases"/>
</dbReference>
<feature type="binding site" evidence="7">
    <location>
        <position position="40"/>
    </location>
    <ligand>
        <name>substrate</name>
    </ligand>
</feature>
<accession>A0A329QEX8</accession>
<dbReference type="Gene3D" id="2.115.10.20">
    <property type="entry name" value="Glycosyl hydrolase domain, family 43"/>
    <property type="match status" value="1"/>
</dbReference>
<gene>
    <name evidence="10" type="ORF">DPM12_17905</name>
</gene>
<feature type="site" description="Important for catalytic activity, responsible for pKa modulation of the active site Glu and correct orientation of both the proton donor and substrate" evidence="8">
    <location>
        <position position="160"/>
    </location>
</feature>
<feature type="active site" description="Proton donor" evidence="6">
    <location>
        <position position="210"/>
    </location>
</feature>
<proteinExistence type="inferred from homology"/>
<dbReference type="InterPro" id="IPR006710">
    <property type="entry name" value="Glyco_hydro_43"/>
</dbReference>
<keyword evidence="11" id="KW-1185">Reference proteome</keyword>
<sequence>MGFAQAEPDSRAPRPPRGVLEMTGDIGDFVPGEVDDPVHDPAIVKDRNTYYVFSTGILRDPEDPGGIFVRRSPELGGPWESMGEIAVPEWVHEYEPNHLWAPQVVRRAGRYYLYYAVSSFGSNTSAIGVASTRDPGDLDSWVDHGPVVTSREGDDFNAIDPHVFRAEGTWWMAFGSHWSGIKLQELASMTEPVGPLHALADRGVPPNAIEAPTIFRRGRYYYLLTSWDQCCSGTDSTYKIAVGRSTSVTGPYVDRDGTALMDGGGTVILESEGNQIGPGGQDVHVEFGIHYLIHHYYDADADGVIRMQIRSMDWADGWPVVATME</sequence>
<comment type="similarity">
    <text evidence="2 5">Belongs to the glycosyl hydrolase 43 family.</text>
</comment>
<dbReference type="InterPro" id="IPR016840">
    <property type="entry name" value="Glyco_hydro_43_endo_a_Ara-ase"/>
</dbReference>
<feature type="binding site" evidence="7">
    <location>
        <begin position="157"/>
        <end position="160"/>
    </location>
    <ligand>
        <name>substrate</name>
    </ligand>
</feature>
<evidence type="ECO:0000256" key="8">
    <source>
        <dbReference type="PIRSR" id="PIRSR606710-2"/>
    </source>
</evidence>
<dbReference type="GO" id="GO:0031222">
    <property type="term" value="P:arabinan catabolic process"/>
    <property type="evidence" value="ECO:0007669"/>
    <property type="project" value="UniProtKB-UniPathway"/>
</dbReference>
<dbReference type="PANTHER" id="PTHR43301:SF3">
    <property type="entry name" value="ARABINAN ENDO-1,5-ALPHA-L-ARABINOSIDASE A-RELATED"/>
    <property type="match status" value="1"/>
</dbReference>
<feature type="region of interest" description="Disordered" evidence="9">
    <location>
        <begin position="1"/>
        <end position="20"/>
    </location>
</feature>
<reference evidence="10 11" key="1">
    <citation type="submission" date="2018-06" db="EMBL/GenBank/DDBJ databases">
        <title>Phytoactinopolyspora halophila sp. nov., a novel halophilic actinomycete isolated from a saline soil in China.</title>
        <authorList>
            <person name="Tang S.-K."/>
        </authorList>
    </citation>
    <scope>NUCLEOTIDE SEQUENCE [LARGE SCALE GENOMIC DNA]</scope>
    <source>
        <strain evidence="10 11">YIM 96934</strain>
    </source>
</reference>
<evidence type="ECO:0000256" key="3">
    <source>
        <dbReference type="ARBA" id="ARBA00022801"/>
    </source>
</evidence>
<dbReference type="AlphaFoldDB" id="A0A329QEX8"/>
<dbReference type="EMBL" id="QMIG01000023">
    <property type="protein sequence ID" value="RAW11015.1"/>
    <property type="molecule type" value="Genomic_DNA"/>
</dbReference>
<evidence type="ECO:0000256" key="4">
    <source>
        <dbReference type="ARBA" id="ARBA00023295"/>
    </source>
</evidence>
<dbReference type="CDD" id="cd08998">
    <property type="entry name" value="GH43_Arb43a-like"/>
    <property type="match status" value="1"/>
</dbReference>
<evidence type="ECO:0000313" key="11">
    <source>
        <dbReference type="Proteomes" id="UP000250462"/>
    </source>
</evidence>
<dbReference type="OrthoDB" id="9801455at2"/>
<dbReference type="GO" id="GO:0046558">
    <property type="term" value="F:arabinan endo-1,5-alpha-L-arabinosidase activity"/>
    <property type="evidence" value="ECO:0007669"/>
    <property type="project" value="InterPro"/>
</dbReference>
<dbReference type="PANTHER" id="PTHR43301">
    <property type="entry name" value="ARABINAN ENDO-1,5-ALPHA-L-ARABINOSIDASE"/>
    <property type="match status" value="1"/>
</dbReference>
<evidence type="ECO:0000256" key="7">
    <source>
        <dbReference type="PIRSR" id="PIRSR026534-2"/>
    </source>
</evidence>
<dbReference type="Pfam" id="PF04616">
    <property type="entry name" value="Glyco_hydro_43"/>
    <property type="match status" value="1"/>
</dbReference>
<evidence type="ECO:0000256" key="6">
    <source>
        <dbReference type="PIRSR" id="PIRSR026534-1"/>
    </source>
</evidence>
<comment type="pathway">
    <text evidence="1 5">Glycan metabolism; L-arabinan degradation.</text>
</comment>
<evidence type="ECO:0000256" key="1">
    <source>
        <dbReference type="ARBA" id="ARBA00004834"/>
    </source>
</evidence>
<dbReference type="PIRSF" id="PIRSF026534">
    <property type="entry name" value="Endo_alpha-L-arabinosidase"/>
    <property type="match status" value="1"/>
</dbReference>
<feature type="binding site" evidence="7">
    <location>
        <begin position="176"/>
        <end position="178"/>
    </location>
    <ligand>
        <name>substrate</name>
    </ligand>
</feature>
<dbReference type="UniPathway" id="UPA00667"/>
<keyword evidence="4 5" id="KW-0326">Glycosidase</keyword>
<feature type="binding site" evidence="7">
    <location>
        <position position="121"/>
    </location>
    <ligand>
        <name>substrate</name>
    </ligand>
</feature>
<protein>
    <submittedName>
        <fullName evidence="10">Arabinan endo-1,5-alpha-L-arabinosidase</fullName>
    </submittedName>
</protein>
<feature type="active site" description="Proton acceptor" evidence="6">
    <location>
        <position position="40"/>
    </location>
</feature>
<evidence type="ECO:0000256" key="2">
    <source>
        <dbReference type="ARBA" id="ARBA00009865"/>
    </source>
</evidence>
<dbReference type="SUPFAM" id="SSF75005">
    <property type="entry name" value="Arabinanase/levansucrase/invertase"/>
    <property type="match status" value="1"/>
</dbReference>
<organism evidence="10 11">
    <name type="scientific">Phytoactinopolyspora halophila</name>
    <dbReference type="NCBI Taxonomy" id="1981511"/>
    <lineage>
        <taxon>Bacteria</taxon>
        <taxon>Bacillati</taxon>
        <taxon>Actinomycetota</taxon>
        <taxon>Actinomycetes</taxon>
        <taxon>Jiangellales</taxon>
        <taxon>Jiangellaceae</taxon>
        <taxon>Phytoactinopolyspora</taxon>
    </lineage>
</organism>
<comment type="caution">
    <text evidence="10">The sequence shown here is derived from an EMBL/GenBank/DDBJ whole genome shotgun (WGS) entry which is preliminary data.</text>
</comment>
<dbReference type="Proteomes" id="UP000250462">
    <property type="component" value="Unassembled WGS sequence"/>
</dbReference>
<evidence type="ECO:0000256" key="5">
    <source>
        <dbReference type="PIRNR" id="PIRNR026534"/>
    </source>
</evidence>
<name>A0A329QEX8_9ACTN</name>